<keyword evidence="2" id="KW-0067">ATP-binding</keyword>
<accession>A0A9P4HCY7</accession>
<dbReference type="Pfam" id="PF00004">
    <property type="entry name" value="AAA"/>
    <property type="match status" value="1"/>
</dbReference>
<organism evidence="4 5">
    <name type="scientific">Setomelanomma holmii</name>
    <dbReference type="NCBI Taxonomy" id="210430"/>
    <lineage>
        <taxon>Eukaryota</taxon>
        <taxon>Fungi</taxon>
        <taxon>Dikarya</taxon>
        <taxon>Ascomycota</taxon>
        <taxon>Pezizomycotina</taxon>
        <taxon>Dothideomycetes</taxon>
        <taxon>Pleosporomycetidae</taxon>
        <taxon>Pleosporales</taxon>
        <taxon>Pleosporineae</taxon>
        <taxon>Phaeosphaeriaceae</taxon>
        <taxon>Setomelanomma</taxon>
    </lineage>
</organism>
<keyword evidence="4" id="KW-0378">Hydrolase</keyword>
<evidence type="ECO:0000256" key="1">
    <source>
        <dbReference type="ARBA" id="ARBA00022741"/>
    </source>
</evidence>
<evidence type="ECO:0000259" key="3">
    <source>
        <dbReference type="SMART" id="SM00382"/>
    </source>
</evidence>
<dbReference type="GO" id="GO:0005634">
    <property type="term" value="C:nucleus"/>
    <property type="evidence" value="ECO:0007669"/>
    <property type="project" value="TreeGrafter"/>
</dbReference>
<dbReference type="SMART" id="SM00382">
    <property type="entry name" value="AAA"/>
    <property type="match status" value="1"/>
</dbReference>
<dbReference type="OrthoDB" id="5925at2759"/>
<evidence type="ECO:0000256" key="2">
    <source>
        <dbReference type="ARBA" id="ARBA00022840"/>
    </source>
</evidence>
<dbReference type="Gene3D" id="3.40.50.300">
    <property type="entry name" value="P-loop containing nucleotide triphosphate hydrolases"/>
    <property type="match status" value="1"/>
</dbReference>
<sequence length="189" mass="20970">FSWQNTVLLHGPSGTGKSTLALALAQRLAILLVDLYDEAKLIQIKAHRLFTHMWGETSKKVGELFAAIAKLAVDRTRILVVVLDEVEDLVGERGGATHENEPMDVIRVTTNEVLRGLDRYQNLENVVFLFTSNMLKELDSAFVDRCSIKEAINDPGHNAVFKILQCEVKKLIASKLLACDEPIDSQSAV</sequence>
<keyword evidence="1" id="KW-0547">Nucleotide-binding</keyword>
<comment type="caution">
    <text evidence="4">The sequence shown here is derived from an EMBL/GenBank/DDBJ whole genome shotgun (WGS) entry which is preliminary data.</text>
</comment>
<dbReference type="InterPro" id="IPR027417">
    <property type="entry name" value="P-loop_NTPase"/>
</dbReference>
<evidence type="ECO:0000313" key="4">
    <source>
        <dbReference type="EMBL" id="KAF2031782.1"/>
    </source>
</evidence>
<dbReference type="InterPro" id="IPR003593">
    <property type="entry name" value="AAA+_ATPase"/>
</dbReference>
<dbReference type="SUPFAM" id="SSF52540">
    <property type="entry name" value="P-loop containing nucleoside triphosphate hydrolases"/>
    <property type="match status" value="1"/>
</dbReference>
<feature type="non-terminal residue" evidence="4">
    <location>
        <position position="1"/>
    </location>
</feature>
<dbReference type="AlphaFoldDB" id="A0A9P4HCY7"/>
<proteinExistence type="predicted"/>
<dbReference type="EMBL" id="ML978178">
    <property type="protein sequence ID" value="KAF2031782.1"/>
    <property type="molecule type" value="Genomic_DNA"/>
</dbReference>
<dbReference type="GO" id="GO:0005524">
    <property type="term" value="F:ATP binding"/>
    <property type="evidence" value="ECO:0007669"/>
    <property type="project" value="UniProtKB-KW"/>
</dbReference>
<name>A0A9P4HCY7_9PLEO</name>
<dbReference type="Proteomes" id="UP000799777">
    <property type="component" value="Unassembled WGS sequence"/>
</dbReference>
<gene>
    <name evidence="4" type="ORF">EK21DRAFT_19486</name>
</gene>
<evidence type="ECO:0000313" key="5">
    <source>
        <dbReference type="Proteomes" id="UP000799777"/>
    </source>
</evidence>
<keyword evidence="5" id="KW-1185">Reference proteome</keyword>
<dbReference type="InterPro" id="IPR044539">
    <property type="entry name" value="Pch2-like"/>
</dbReference>
<reference evidence="4" key="1">
    <citation type="journal article" date="2020" name="Stud. Mycol.">
        <title>101 Dothideomycetes genomes: a test case for predicting lifestyles and emergence of pathogens.</title>
        <authorList>
            <person name="Haridas S."/>
            <person name="Albert R."/>
            <person name="Binder M."/>
            <person name="Bloem J."/>
            <person name="Labutti K."/>
            <person name="Salamov A."/>
            <person name="Andreopoulos B."/>
            <person name="Baker S."/>
            <person name="Barry K."/>
            <person name="Bills G."/>
            <person name="Bluhm B."/>
            <person name="Cannon C."/>
            <person name="Castanera R."/>
            <person name="Culley D."/>
            <person name="Daum C."/>
            <person name="Ezra D."/>
            <person name="Gonzalez J."/>
            <person name="Henrissat B."/>
            <person name="Kuo A."/>
            <person name="Liang C."/>
            <person name="Lipzen A."/>
            <person name="Lutzoni F."/>
            <person name="Magnuson J."/>
            <person name="Mondo S."/>
            <person name="Nolan M."/>
            <person name="Ohm R."/>
            <person name="Pangilinan J."/>
            <person name="Park H.-J."/>
            <person name="Ramirez L."/>
            <person name="Alfaro M."/>
            <person name="Sun H."/>
            <person name="Tritt A."/>
            <person name="Yoshinaga Y."/>
            <person name="Zwiers L.-H."/>
            <person name="Turgeon B."/>
            <person name="Goodwin S."/>
            <person name="Spatafora J."/>
            <person name="Crous P."/>
            <person name="Grigoriev I."/>
        </authorList>
    </citation>
    <scope>NUCLEOTIDE SEQUENCE</scope>
    <source>
        <strain evidence="4">CBS 110217</strain>
    </source>
</reference>
<dbReference type="InterPro" id="IPR003959">
    <property type="entry name" value="ATPase_AAA_core"/>
</dbReference>
<protein>
    <submittedName>
        <fullName evidence="4">P-loop containing nucleoside triphosphate hydrolase protein</fullName>
    </submittedName>
</protein>
<feature type="domain" description="AAA+ ATPase" evidence="3">
    <location>
        <begin position="3"/>
        <end position="157"/>
    </location>
</feature>
<feature type="non-terminal residue" evidence="4">
    <location>
        <position position="189"/>
    </location>
</feature>
<dbReference type="PANTHER" id="PTHR45991:SF1">
    <property type="entry name" value="PACHYTENE CHECKPOINT PROTEIN 2 HOMOLOG"/>
    <property type="match status" value="1"/>
</dbReference>
<dbReference type="GO" id="GO:0007131">
    <property type="term" value="P:reciprocal meiotic recombination"/>
    <property type="evidence" value="ECO:0007669"/>
    <property type="project" value="TreeGrafter"/>
</dbReference>
<dbReference type="GO" id="GO:0016887">
    <property type="term" value="F:ATP hydrolysis activity"/>
    <property type="evidence" value="ECO:0007669"/>
    <property type="project" value="InterPro"/>
</dbReference>
<dbReference type="GO" id="GO:0051598">
    <property type="term" value="P:meiotic recombination checkpoint signaling"/>
    <property type="evidence" value="ECO:0007669"/>
    <property type="project" value="TreeGrafter"/>
</dbReference>
<dbReference type="PANTHER" id="PTHR45991">
    <property type="entry name" value="PACHYTENE CHECKPOINT PROTEIN 2"/>
    <property type="match status" value="1"/>
</dbReference>
<dbReference type="GO" id="GO:0005694">
    <property type="term" value="C:chromosome"/>
    <property type="evidence" value="ECO:0007669"/>
    <property type="project" value="TreeGrafter"/>
</dbReference>